<evidence type="ECO:0000256" key="2">
    <source>
        <dbReference type="SAM" id="Phobius"/>
    </source>
</evidence>
<feature type="compositionally biased region" description="Basic and acidic residues" evidence="1">
    <location>
        <begin position="67"/>
        <end position="84"/>
    </location>
</feature>
<accession>A0ABD5RDA9</accession>
<comment type="caution">
    <text evidence="4">The sequence shown here is derived from an EMBL/GenBank/DDBJ whole genome shotgun (WGS) entry which is preliminary data.</text>
</comment>
<evidence type="ECO:0000256" key="1">
    <source>
        <dbReference type="SAM" id="MobiDB-lite"/>
    </source>
</evidence>
<protein>
    <recommendedName>
        <fullName evidence="3">DUF7577 domain-containing protein</fullName>
    </recommendedName>
</protein>
<feature type="region of interest" description="Disordered" evidence="1">
    <location>
        <begin position="32"/>
        <end position="116"/>
    </location>
</feature>
<dbReference type="AlphaFoldDB" id="A0ABD5RDA9"/>
<dbReference type="EMBL" id="JBHSKX010000002">
    <property type="protein sequence ID" value="MFC5367989.1"/>
    <property type="molecule type" value="Genomic_DNA"/>
</dbReference>
<dbReference type="RefSeq" id="WP_227230229.1">
    <property type="nucleotide sequence ID" value="NZ_JAJCVJ010000002.1"/>
</dbReference>
<gene>
    <name evidence="4" type="ORF">ACFPJ5_13715</name>
</gene>
<evidence type="ECO:0000259" key="3">
    <source>
        <dbReference type="Pfam" id="PF24463"/>
    </source>
</evidence>
<keyword evidence="5" id="KW-1185">Reference proteome</keyword>
<dbReference type="Pfam" id="PF24463">
    <property type="entry name" value="DUF7577"/>
    <property type="match status" value="1"/>
</dbReference>
<organism evidence="4 5">
    <name type="scientific">Salinirubrum litoreum</name>
    <dbReference type="NCBI Taxonomy" id="1126234"/>
    <lineage>
        <taxon>Archaea</taxon>
        <taxon>Methanobacteriati</taxon>
        <taxon>Methanobacteriota</taxon>
        <taxon>Stenosarchaea group</taxon>
        <taxon>Halobacteria</taxon>
        <taxon>Halobacteriales</taxon>
        <taxon>Haloferacaceae</taxon>
        <taxon>Salinirubrum</taxon>
    </lineage>
</organism>
<dbReference type="InterPro" id="IPR055999">
    <property type="entry name" value="DUF7577"/>
</dbReference>
<keyword evidence="2" id="KW-0812">Transmembrane</keyword>
<evidence type="ECO:0000313" key="5">
    <source>
        <dbReference type="Proteomes" id="UP001596201"/>
    </source>
</evidence>
<dbReference type="Proteomes" id="UP001596201">
    <property type="component" value="Unassembled WGS sequence"/>
</dbReference>
<evidence type="ECO:0000313" key="4">
    <source>
        <dbReference type="EMBL" id="MFC5367989.1"/>
    </source>
</evidence>
<proteinExistence type="predicted"/>
<feature type="transmembrane region" description="Helical" evidence="2">
    <location>
        <begin position="6"/>
        <end position="25"/>
    </location>
</feature>
<reference evidence="4 5" key="1">
    <citation type="journal article" date="2019" name="Int. J. Syst. Evol. Microbiol.">
        <title>The Global Catalogue of Microorganisms (GCM) 10K type strain sequencing project: providing services to taxonomists for standard genome sequencing and annotation.</title>
        <authorList>
            <consortium name="The Broad Institute Genomics Platform"/>
            <consortium name="The Broad Institute Genome Sequencing Center for Infectious Disease"/>
            <person name="Wu L."/>
            <person name="Ma J."/>
        </authorList>
    </citation>
    <scope>NUCLEOTIDE SEQUENCE [LARGE SCALE GENOMIC DNA]</scope>
    <source>
        <strain evidence="4 5">CGMCC 1.12237</strain>
    </source>
</reference>
<keyword evidence="2" id="KW-1133">Transmembrane helix</keyword>
<keyword evidence="2" id="KW-0472">Membrane</keyword>
<sequence length="132" mass="14807">MDLWGWLAVYVVGLTLLQFLLYRFVRDGEGGVGSDYLDDGTAESDHGSRQRVRSGQRGRSGAPSGDPPRDQRGRHERPRDDRADPPAGPRFESRRPQPVETTDGGRICPHCGTENHDPEGTYRYCEHCVQPM</sequence>
<name>A0ABD5RDA9_9EURY</name>
<feature type="domain" description="DUF7577" evidence="3">
    <location>
        <begin position="105"/>
        <end position="131"/>
    </location>
</feature>